<keyword evidence="11" id="KW-1185">Reference proteome</keyword>
<evidence type="ECO:0000256" key="3">
    <source>
        <dbReference type="ARBA" id="ARBA00022692"/>
    </source>
</evidence>
<dbReference type="PROSITE" id="PS50929">
    <property type="entry name" value="ABC_TM1F"/>
    <property type="match status" value="1"/>
</dbReference>
<name>A0A314YJ57_PRUYE</name>
<dbReference type="Pfam" id="PF00664">
    <property type="entry name" value="ABC_membrane"/>
    <property type="match status" value="1"/>
</dbReference>
<keyword evidence="6 8" id="KW-0472">Membrane</keyword>
<evidence type="ECO:0000259" key="9">
    <source>
        <dbReference type="PROSITE" id="PS50929"/>
    </source>
</evidence>
<evidence type="ECO:0000313" key="10">
    <source>
        <dbReference type="EMBL" id="PQQ05199.1"/>
    </source>
</evidence>
<evidence type="ECO:0000256" key="8">
    <source>
        <dbReference type="SAM" id="Phobius"/>
    </source>
</evidence>
<evidence type="ECO:0000256" key="4">
    <source>
        <dbReference type="ARBA" id="ARBA00022737"/>
    </source>
</evidence>
<dbReference type="EMBL" id="PJQY01001124">
    <property type="protein sequence ID" value="PQQ05199.1"/>
    <property type="molecule type" value="Genomic_DNA"/>
</dbReference>
<reference evidence="10 11" key="1">
    <citation type="submission" date="2018-02" db="EMBL/GenBank/DDBJ databases">
        <title>Draft genome of wild Prunus yedoensis var. nudiflora.</title>
        <authorList>
            <person name="Baek S."/>
            <person name="Kim J.-H."/>
            <person name="Choi K."/>
            <person name="Kim G.-B."/>
            <person name="Cho A."/>
            <person name="Jang H."/>
            <person name="Shin C.-H."/>
            <person name="Yu H.-J."/>
            <person name="Mun J.-H."/>
        </authorList>
    </citation>
    <scope>NUCLEOTIDE SEQUENCE [LARGE SCALE GENOMIC DNA]</scope>
    <source>
        <strain evidence="11">cv. Jeju island</strain>
        <tissue evidence="10">Leaf</tissue>
    </source>
</reference>
<feature type="transmembrane region" description="Helical" evidence="8">
    <location>
        <begin position="28"/>
        <end position="47"/>
    </location>
</feature>
<evidence type="ECO:0000313" key="11">
    <source>
        <dbReference type="Proteomes" id="UP000250321"/>
    </source>
</evidence>
<dbReference type="STRING" id="2094558.A0A314YJ57"/>
<dbReference type="GO" id="GO:0140359">
    <property type="term" value="F:ABC-type transporter activity"/>
    <property type="evidence" value="ECO:0007669"/>
    <property type="project" value="InterPro"/>
</dbReference>
<evidence type="ECO:0000256" key="5">
    <source>
        <dbReference type="ARBA" id="ARBA00022989"/>
    </source>
</evidence>
<dbReference type="InterPro" id="IPR036640">
    <property type="entry name" value="ABC1_TM_sf"/>
</dbReference>
<keyword evidence="3 8" id="KW-0812">Transmembrane</keyword>
<keyword evidence="2" id="KW-0813">Transport</keyword>
<evidence type="ECO:0000256" key="7">
    <source>
        <dbReference type="ARBA" id="ARBA00023180"/>
    </source>
</evidence>
<sequence>MVVLGGMINEYGRSIPSNETVNEYSLNLLYLAIGVGISAFVEGVCWTRTAERQTSRMRIEYLKSVLRQDVGYFDNQDAASTTFQVISTISSDAHLIQDTIAEKAFNPFSF</sequence>
<dbReference type="Proteomes" id="UP000250321">
    <property type="component" value="Unassembled WGS sequence"/>
</dbReference>
<dbReference type="GO" id="GO:0005524">
    <property type="term" value="F:ATP binding"/>
    <property type="evidence" value="ECO:0007669"/>
    <property type="project" value="InterPro"/>
</dbReference>
<comment type="caution">
    <text evidence="10">The sequence shown here is derived from an EMBL/GenBank/DDBJ whole genome shotgun (WGS) entry which is preliminary data.</text>
</comment>
<comment type="similarity">
    <text evidence="1">Belongs to the ABC transporter superfamily. ABCB family. Multidrug resistance exporter (TC 3.A.1.201) subfamily.</text>
</comment>
<organism evidence="10 11">
    <name type="scientific">Prunus yedoensis var. nudiflora</name>
    <dbReference type="NCBI Taxonomy" id="2094558"/>
    <lineage>
        <taxon>Eukaryota</taxon>
        <taxon>Viridiplantae</taxon>
        <taxon>Streptophyta</taxon>
        <taxon>Embryophyta</taxon>
        <taxon>Tracheophyta</taxon>
        <taxon>Spermatophyta</taxon>
        <taxon>Magnoliopsida</taxon>
        <taxon>eudicotyledons</taxon>
        <taxon>Gunneridae</taxon>
        <taxon>Pentapetalae</taxon>
        <taxon>rosids</taxon>
        <taxon>fabids</taxon>
        <taxon>Rosales</taxon>
        <taxon>Rosaceae</taxon>
        <taxon>Amygdaloideae</taxon>
        <taxon>Amygdaleae</taxon>
        <taxon>Prunus</taxon>
    </lineage>
</organism>
<dbReference type="PANTHER" id="PTHR45136:SF2">
    <property type="entry name" value="ABC TRANSPORTER DOMAIN-CONTAINING PROTEIN"/>
    <property type="match status" value="1"/>
</dbReference>
<feature type="domain" description="ABC transmembrane type-1" evidence="9">
    <location>
        <begin position="1"/>
        <end position="110"/>
    </location>
</feature>
<evidence type="ECO:0000256" key="6">
    <source>
        <dbReference type="ARBA" id="ARBA00023136"/>
    </source>
</evidence>
<dbReference type="SUPFAM" id="SSF90123">
    <property type="entry name" value="ABC transporter transmembrane region"/>
    <property type="match status" value="1"/>
</dbReference>
<protein>
    <submittedName>
        <fullName evidence="10">Putative multidrug resistance protein</fullName>
    </submittedName>
</protein>
<dbReference type="GO" id="GO:0016020">
    <property type="term" value="C:membrane"/>
    <property type="evidence" value="ECO:0007669"/>
    <property type="project" value="InterPro"/>
</dbReference>
<dbReference type="AlphaFoldDB" id="A0A314YJ57"/>
<accession>A0A314YJ57</accession>
<gene>
    <name evidence="10" type="ORF">Pyn_23899</name>
</gene>
<evidence type="ECO:0000256" key="2">
    <source>
        <dbReference type="ARBA" id="ARBA00022448"/>
    </source>
</evidence>
<dbReference type="Gene3D" id="1.20.1560.10">
    <property type="entry name" value="ABC transporter type 1, transmembrane domain"/>
    <property type="match status" value="1"/>
</dbReference>
<dbReference type="InterPro" id="IPR011527">
    <property type="entry name" value="ABC1_TM_dom"/>
</dbReference>
<keyword evidence="5 8" id="KW-1133">Transmembrane helix</keyword>
<dbReference type="PANTHER" id="PTHR45136">
    <property type="entry name" value="ABC TRANSPORTER DOMAIN-CONTAINING PROTEIN"/>
    <property type="match status" value="1"/>
</dbReference>
<keyword evidence="7" id="KW-0325">Glycoprotein</keyword>
<evidence type="ECO:0000256" key="1">
    <source>
        <dbReference type="ARBA" id="ARBA00007577"/>
    </source>
</evidence>
<proteinExistence type="inferred from homology"/>
<dbReference type="OrthoDB" id="1194042at2759"/>
<keyword evidence="4" id="KW-0677">Repeat</keyword>